<feature type="domain" description="DeoR-like transcriptional repressor C-terminal sensor" evidence="2">
    <location>
        <begin position="19"/>
        <end position="124"/>
    </location>
</feature>
<keyword evidence="4" id="KW-1185">Reference proteome</keyword>
<protein>
    <recommendedName>
        <fullName evidence="2">DeoR-like transcriptional repressor C-terminal sensor domain-containing protein</fullName>
    </recommendedName>
</protein>
<dbReference type="SMART" id="SM01134">
    <property type="entry name" value="DeoRC"/>
    <property type="match status" value="1"/>
</dbReference>
<sequence>MQSSAPSSSPATHSVSPPRAVTNNLNVVRALAGKEDFDTVVVGGTVRPRDPAVTGEASAQFIEQFKLDYSILGVTAIAEDGSLLDFILDEKRVTQAIIGCALQVFVVADNTKFGLAAVARVGTCRR</sequence>
<dbReference type="PANTHER" id="PTHR30363">
    <property type="entry name" value="HTH-TYPE TRANSCRIPTIONAL REGULATOR SRLR-RELATED"/>
    <property type="match status" value="1"/>
</dbReference>
<dbReference type="PANTHER" id="PTHR30363:SF4">
    <property type="entry name" value="GLYCEROL-3-PHOSPHATE REGULON REPRESSOR"/>
    <property type="match status" value="1"/>
</dbReference>
<evidence type="ECO:0000259" key="2">
    <source>
        <dbReference type="Pfam" id="PF00455"/>
    </source>
</evidence>
<dbReference type="InterPro" id="IPR014036">
    <property type="entry name" value="DeoR-like_C"/>
</dbReference>
<dbReference type="EMBL" id="SMLK01000009">
    <property type="protein sequence ID" value="TFY97098.1"/>
    <property type="molecule type" value="Genomic_DNA"/>
</dbReference>
<dbReference type="Pfam" id="PF00455">
    <property type="entry name" value="DeoRC"/>
    <property type="match status" value="1"/>
</dbReference>
<evidence type="ECO:0000313" key="3">
    <source>
        <dbReference type="EMBL" id="TFY97098.1"/>
    </source>
</evidence>
<name>A0A4Z0BGR4_9BURK</name>
<dbReference type="InterPro" id="IPR050313">
    <property type="entry name" value="Carb_Metab_HTH_regulators"/>
</dbReference>
<dbReference type="Proteomes" id="UP000297839">
    <property type="component" value="Unassembled WGS sequence"/>
</dbReference>
<organism evidence="3 4">
    <name type="scientific">Ramlibacter humi</name>
    <dbReference type="NCBI Taxonomy" id="2530451"/>
    <lineage>
        <taxon>Bacteria</taxon>
        <taxon>Pseudomonadati</taxon>
        <taxon>Pseudomonadota</taxon>
        <taxon>Betaproteobacteria</taxon>
        <taxon>Burkholderiales</taxon>
        <taxon>Comamonadaceae</taxon>
        <taxon>Ramlibacter</taxon>
    </lineage>
</organism>
<dbReference type="InterPro" id="IPR037171">
    <property type="entry name" value="NagB/RpiA_transferase-like"/>
</dbReference>
<evidence type="ECO:0000313" key="4">
    <source>
        <dbReference type="Proteomes" id="UP000297839"/>
    </source>
</evidence>
<dbReference type="OrthoDB" id="9814815at2"/>
<dbReference type="RefSeq" id="WP_135251513.1">
    <property type="nucleotide sequence ID" value="NZ_SMLK01000009.1"/>
</dbReference>
<dbReference type="SUPFAM" id="SSF100950">
    <property type="entry name" value="NagB/RpiA/CoA transferase-like"/>
    <property type="match status" value="1"/>
</dbReference>
<keyword evidence="1" id="KW-0678">Repressor</keyword>
<reference evidence="3 4" key="1">
    <citation type="submission" date="2019-03" db="EMBL/GenBank/DDBJ databases">
        <title>Ramlibacter sp. 18x22-1, whole genome shotgun sequence.</title>
        <authorList>
            <person name="Zhang X."/>
            <person name="Feng G."/>
            <person name="Zhu H."/>
        </authorList>
    </citation>
    <scope>NUCLEOTIDE SEQUENCE [LARGE SCALE GENOMIC DNA]</scope>
    <source>
        <strain evidence="3 4">18x22-1</strain>
    </source>
</reference>
<comment type="caution">
    <text evidence="3">The sequence shown here is derived from an EMBL/GenBank/DDBJ whole genome shotgun (WGS) entry which is preliminary data.</text>
</comment>
<accession>A0A4Z0BGR4</accession>
<proteinExistence type="predicted"/>
<dbReference type="AlphaFoldDB" id="A0A4Z0BGR4"/>
<gene>
    <name evidence="3" type="ORF">EZ216_19760</name>
</gene>
<evidence type="ECO:0000256" key="1">
    <source>
        <dbReference type="ARBA" id="ARBA00022491"/>
    </source>
</evidence>